<sequence length="133" mass="14599">MPYSRARCTFYGLLTANLKAHKPPAVSGEIETYPIFLQRLQSSMTQETCAQAHISIAIDQAGKGKQKSHKDKNMEDSHNAGPKEYKADTDQVLSNDKDHETGKENSIPTGEQAASLISETESTMGLEQSVMVE</sequence>
<dbReference type="Proteomes" id="UP001066276">
    <property type="component" value="Chromosome 4_1"/>
</dbReference>
<evidence type="ECO:0000256" key="1">
    <source>
        <dbReference type="SAM" id="MobiDB-lite"/>
    </source>
</evidence>
<feature type="compositionally biased region" description="Basic and acidic residues" evidence="1">
    <location>
        <begin position="71"/>
        <end position="103"/>
    </location>
</feature>
<dbReference type="AlphaFoldDB" id="A0AAV7T734"/>
<keyword evidence="3" id="KW-1185">Reference proteome</keyword>
<evidence type="ECO:0000313" key="3">
    <source>
        <dbReference type="Proteomes" id="UP001066276"/>
    </source>
</evidence>
<proteinExistence type="predicted"/>
<evidence type="ECO:0000313" key="2">
    <source>
        <dbReference type="EMBL" id="KAJ1171767.1"/>
    </source>
</evidence>
<name>A0AAV7T734_PLEWA</name>
<reference evidence="2" key="1">
    <citation type="journal article" date="2022" name="bioRxiv">
        <title>Sequencing and chromosome-scale assembly of the giantPleurodeles waltlgenome.</title>
        <authorList>
            <person name="Brown T."/>
            <person name="Elewa A."/>
            <person name="Iarovenko S."/>
            <person name="Subramanian E."/>
            <person name="Araus A.J."/>
            <person name="Petzold A."/>
            <person name="Susuki M."/>
            <person name="Suzuki K.-i.T."/>
            <person name="Hayashi T."/>
            <person name="Toyoda A."/>
            <person name="Oliveira C."/>
            <person name="Osipova E."/>
            <person name="Leigh N.D."/>
            <person name="Simon A."/>
            <person name="Yun M.H."/>
        </authorList>
    </citation>
    <scope>NUCLEOTIDE SEQUENCE</scope>
    <source>
        <strain evidence="2">20211129_DDA</strain>
        <tissue evidence="2">Liver</tissue>
    </source>
</reference>
<organism evidence="2 3">
    <name type="scientific">Pleurodeles waltl</name>
    <name type="common">Iberian ribbed newt</name>
    <dbReference type="NCBI Taxonomy" id="8319"/>
    <lineage>
        <taxon>Eukaryota</taxon>
        <taxon>Metazoa</taxon>
        <taxon>Chordata</taxon>
        <taxon>Craniata</taxon>
        <taxon>Vertebrata</taxon>
        <taxon>Euteleostomi</taxon>
        <taxon>Amphibia</taxon>
        <taxon>Batrachia</taxon>
        <taxon>Caudata</taxon>
        <taxon>Salamandroidea</taxon>
        <taxon>Salamandridae</taxon>
        <taxon>Pleurodelinae</taxon>
        <taxon>Pleurodeles</taxon>
    </lineage>
</organism>
<protein>
    <submittedName>
        <fullName evidence="2">Uncharacterized protein</fullName>
    </submittedName>
</protein>
<comment type="caution">
    <text evidence="2">The sequence shown here is derived from an EMBL/GenBank/DDBJ whole genome shotgun (WGS) entry which is preliminary data.</text>
</comment>
<accession>A0AAV7T734</accession>
<feature type="region of interest" description="Disordered" evidence="1">
    <location>
        <begin position="59"/>
        <end position="133"/>
    </location>
</feature>
<gene>
    <name evidence="2" type="ORF">NDU88_003625</name>
</gene>
<dbReference type="EMBL" id="JANPWB010000007">
    <property type="protein sequence ID" value="KAJ1171767.1"/>
    <property type="molecule type" value="Genomic_DNA"/>
</dbReference>
<feature type="compositionally biased region" description="Polar residues" evidence="1">
    <location>
        <begin position="115"/>
        <end position="126"/>
    </location>
</feature>